<dbReference type="RefSeq" id="WP_208198556.1">
    <property type="nucleotide sequence ID" value="NZ_JAGFBC010000007.1"/>
</dbReference>
<feature type="compositionally biased region" description="Low complexity" evidence="1">
    <location>
        <begin position="219"/>
        <end position="243"/>
    </location>
</feature>
<gene>
    <name evidence="2" type="ORF">PS435_08745</name>
</gene>
<proteinExistence type="predicted"/>
<dbReference type="Proteomes" id="UP001330016">
    <property type="component" value="Unassembled WGS sequence"/>
</dbReference>
<accession>A0ABU7T007</accession>
<protein>
    <submittedName>
        <fullName evidence="2">Uncharacterized protein</fullName>
    </submittedName>
</protein>
<dbReference type="EMBL" id="JAQSGK010000023">
    <property type="protein sequence ID" value="MEE6715946.1"/>
    <property type="molecule type" value="Genomic_DNA"/>
</dbReference>
<feature type="compositionally biased region" description="Basic residues" evidence="1">
    <location>
        <begin position="175"/>
        <end position="202"/>
    </location>
</feature>
<evidence type="ECO:0000313" key="2">
    <source>
        <dbReference type="EMBL" id="MEE6715946.1"/>
    </source>
</evidence>
<sequence length="252" mass="27418">MEIQVQKIVDMVPAEQIRTITLTKTPAEIKKDGLAAALGELLDNFEASVAANEMTQANLDIATEVPVAFRLETNVINLPLADSNKLYQFFDLDATAAVNVYLIVESEDINVSHLRIDEIAPVDTFLSDQDQVRAQIIQAAQEKWDFLQTVEHPTPEEKAAAEKAEAAKQAAAKPAPKRRTTTRKSPAKKTTARKKAPAKKAATRSTTAAKKAPAKKTTTRSTTAAKKTPAKKTTTAKKTPAARTRAKKTTED</sequence>
<name>A0ABU7T007_9LACO</name>
<comment type="caution">
    <text evidence="2">The sequence shown here is derived from an EMBL/GenBank/DDBJ whole genome shotgun (WGS) entry which is preliminary data.</text>
</comment>
<reference evidence="2 3" key="1">
    <citation type="submission" date="2023-02" db="EMBL/GenBank/DDBJ databases">
        <title>The predominant lactic acid bacteria and yeasts involved in the spontaneous fermentation of millet during the production of the traditional porridge Hausa koko in Ghana.</title>
        <authorList>
            <person name="Atter A."/>
            <person name="Diaz M."/>
        </authorList>
    </citation>
    <scope>NUCLEOTIDE SEQUENCE [LARGE SCALE GENOMIC DNA]</scope>
    <source>
        <strain evidence="2 3">FI11640</strain>
    </source>
</reference>
<evidence type="ECO:0000313" key="3">
    <source>
        <dbReference type="Proteomes" id="UP001330016"/>
    </source>
</evidence>
<feature type="region of interest" description="Disordered" evidence="1">
    <location>
        <begin position="160"/>
        <end position="252"/>
    </location>
</feature>
<keyword evidence="3" id="KW-1185">Reference proteome</keyword>
<evidence type="ECO:0000256" key="1">
    <source>
        <dbReference type="SAM" id="MobiDB-lite"/>
    </source>
</evidence>
<organism evidence="2 3">
    <name type="scientific">Schleiferilactobacillus harbinensis</name>
    <dbReference type="NCBI Taxonomy" id="304207"/>
    <lineage>
        <taxon>Bacteria</taxon>
        <taxon>Bacillati</taxon>
        <taxon>Bacillota</taxon>
        <taxon>Bacilli</taxon>
        <taxon>Lactobacillales</taxon>
        <taxon>Lactobacillaceae</taxon>
        <taxon>Schleiferilactobacillus</taxon>
    </lineage>
</organism>